<keyword evidence="5 8" id="KW-0648">Protein biosynthesis</keyword>
<sequence length="729" mass="85365">DYNKIYDSFIKWQFSKLKGLGLLSFGKRYTVYCTKTEQPCLDHDRLQGEGILPKEVDLLRIPIKIKEGTVSFLVPYALKKETTLFKLYYNPKNKLVLIMKEDTFIMEEEVYMNLKYQVNEIKFIREVNWDEINLIKEEREFTLATFSEENEKDLENSNKFLDVSTLTDEVVLLNEITNNKTFLSLNLTNHLLRYYKTDGEVISRSNTKCVVALMDQWFIDYNNADWKTKAFACIDNMITNKETKQFLKDGMAWIGKWAFSRSFGIGTSFDKYVIDSLSDSTIYMTLYSFYHLLSNDLFGNENMEPWMFDYIFQDLLHENIKKNLHIFCTCNTILETNGRKRNGINGCIKCTLDKCRTLLNSTYPVYLRVSGKDLIRNHLLFYILNHVALFKQQYWPRRIETNGHLLLNSAKMSKSTGNFLTIDEVLAKYGESGTKMCLAMCGDTNEDADFLEVNANSSVLKIYQFIELVKEYFSKNMEVHNGTIDENLCTLEEKWLMENIHKNIYHSDIAYKNFTFRDVIKYGFHEMLNSYEKYLTLGGKSSSHVIYLLFKSMTIILYPIIPSVSVYLNDNFFKCNMQWPATTLTNKYIPAFEYVKKIQKKIQKLRSKKNLTIIVGKESKPWKNEIIEIVNNLKETKNWNINLLDRVEIQAKSVPENIKDIFLKILTKHNVDQKIGMPFCVKVYLTGADDFDEMDVLLKNKNSLEKVLGYEINIIYGEAEPYEPILKID</sequence>
<dbReference type="InterPro" id="IPR014729">
    <property type="entry name" value="Rossmann-like_a/b/a_fold"/>
</dbReference>
<evidence type="ECO:0000313" key="11">
    <source>
        <dbReference type="EMBL" id="KCZ80200.1"/>
    </source>
</evidence>
<evidence type="ECO:0000256" key="8">
    <source>
        <dbReference type="RuleBase" id="RU363039"/>
    </source>
</evidence>
<dbReference type="Gene3D" id="1.10.730.10">
    <property type="entry name" value="Isoleucyl-tRNA Synthetase, Domain 1"/>
    <property type="match status" value="1"/>
</dbReference>
<dbReference type="Proteomes" id="UP000030655">
    <property type="component" value="Unassembled WGS sequence"/>
</dbReference>
<dbReference type="InterPro" id="IPR009080">
    <property type="entry name" value="tRNAsynth_Ia_anticodon-bd"/>
</dbReference>
<accession>A0A059EZ57</accession>
<keyword evidence="2 8" id="KW-0436">Ligase</keyword>
<evidence type="ECO:0000313" key="12">
    <source>
        <dbReference type="Proteomes" id="UP000030655"/>
    </source>
</evidence>
<evidence type="ECO:0000256" key="5">
    <source>
        <dbReference type="ARBA" id="ARBA00022917"/>
    </source>
</evidence>
<evidence type="ECO:0000256" key="4">
    <source>
        <dbReference type="ARBA" id="ARBA00022840"/>
    </source>
</evidence>
<keyword evidence="4 8" id="KW-0067">ATP-binding</keyword>
<dbReference type="InterPro" id="IPR004493">
    <property type="entry name" value="Leu-tRNA-synth_Ia_arc/euk"/>
</dbReference>
<comment type="catalytic activity">
    <reaction evidence="7">
        <text>tRNA(Leu) + L-leucine + ATP = L-leucyl-tRNA(Leu) + AMP + diphosphate</text>
        <dbReference type="Rhea" id="RHEA:11688"/>
        <dbReference type="Rhea" id="RHEA-COMP:9613"/>
        <dbReference type="Rhea" id="RHEA-COMP:9622"/>
        <dbReference type="ChEBI" id="CHEBI:30616"/>
        <dbReference type="ChEBI" id="CHEBI:33019"/>
        <dbReference type="ChEBI" id="CHEBI:57427"/>
        <dbReference type="ChEBI" id="CHEBI:78442"/>
        <dbReference type="ChEBI" id="CHEBI:78494"/>
        <dbReference type="ChEBI" id="CHEBI:456215"/>
        <dbReference type="EC" id="6.1.1.4"/>
    </reaction>
</comment>
<reference evidence="11 12" key="2">
    <citation type="submission" date="2014-03" db="EMBL/GenBank/DDBJ databases">
        <title>The Genome Sequence of Anncaliia algerae insect isolate PRA339.</title>
        <authorList>
            <consortium name="The Broad Institute Genome Sequencing Platform"/>
            <consortium name="The Broad Institute Genome Sequencing Center for Infectious Disease"/>
            <person name="Cuomo C."/>
            <person name="Becnel J."/>
            <person name="Sanscrainte N."/>
            <person name="Walker B."/>
            <person name="Young S.K."/>
            <person name="Zeng Q."/>
            <person name="Gargeya S."/>
            <person name="Fitzgerald M."/>
            <person name="Haas B."/>
            <person name="Abouelleil A."/>
            <person name="Alvarado L."/>
            <person name="Arachchi H.M."/>
            <person name="Berlin A.M."/>
            <person name="Chapman S.B."/>
            <person name="Dewar J."/>
            <person name="Goldberg J."/>
            <person name="Griggs A."/>
            <person name="Gujja S."/>
            <person name="Hansen M."/>
            <person name="Howarth C."/>
            <person name="Imamovic A."/>
            <person name="Larimer J."/>
            <person name="McCowan C."/>
            <person name="Murphy C."/>
            <person name="Neiman D."/>
            <person name="Pearson M."/>
            <person name="Priest M."/>
            <person name="Roberts A."/>
            <person name="Saif S."/>
            <person name="Shea T."/>
            <person name="Sisk P."/>
            <person name="Sykes S."/>
            <person name="Wortman J."/>
            <person name="Nusbaum C."/>
            <person name="Birren B."/>
        </authorList>
    </citation>
    <scope>NUCLEOTIDE SEQUENCE [LARGE SCALE GENOMIC DNA]</scope>
    <source>
        <strain evidence="11 12">PRA339</strain>
    </source>
</reference>
<comment type="similarity">
    <text evidence="1 8">Belongs to the class-I aminoacyl-tRNA synthetase family.</text>
</comment>
<dbReference type="GO" id="GO:0004823">
    <property type="term" value="F:leucine-tRNA ligase activity"/>
    <property type="evidence" value="ECO:0007669"/>
    <property type="project" value="UniProtKB-EC"/>
</dbReference>
<name>A0A059EZ57_9MICR</name>
<proteinExistence type="inferred from homology"/>
<dbReference type="AlphaFoldDB" id="A0A059EZ57"/>
<evidence type="ECO:0000259" key="10">
    <source>
        <dbReference type="Pfam" id="PF09334"/>
    </source>
</evidence>
<dbReference type="Pfam" id="PF08264">
    <property type="entry name" value="Anticodon_1"/>
    <property type="match status" value="1"/>
</dbReference>
<dbReference type="InterPro" id="IPR013155">
    <property type="entry name" value="M/V/L/I-tRNA-synth_anticd-bd"/>
</dbReference>
<dbReference type="GO" id="GO:0006429">
    <property type="term" value="P:leucyl-tRNA aminoacylation"/>
    <property type="evidence" value="ECO:0007669"/>
    <property type="project" value="InterPro"/>
</dbReference>
<evidence type="ECO:0008006" key="13">
    <source>
        <dbReference type="Google" id="ProtNLM"/>
    </source>
</evidence>
<evidence type="ECO:0000256" key="6">
    <source>
        <dbReference type="ARBA" id="ARBA00023146"/>
    </source>
</evidence>
<dbReference type="PANTHER" id="PTHR45794:SF1">
    <property type="entry name" value="LEUCINE--TRNA LIGASE, CYTOPLASMIC"/>
    <property type="match status" value="1"/>
</dbReference>
<evidence type="ECO:0000256" key="2">
    <source>
        <dbReference type="ARBA" id="ARBA00022598"/>
    </source>
</evidence>
<reference evidence="12" key="1">
    <citation type="submission" date="2013-02" db="EMBL/GenBank/DDBJ databases">
        <authorList>
            <consortium name="The Broad Institute Genome Sequencing Platform"/>
            <person name="Cuomo C."/>
            <person name="Becnel J."/>
            <person name="Sanscrainte N."/>
            <person name="Walker B."/>
            <person name="Young S.K."/>
            <person name="Zeng Q."/>
            <person name="Gargeya S."/>
            <person name="Fitzgerald M."/>
            <person name="Haas B."/>
            <person name="Abouelleil A."/>
            <person name="Alvarado L."/>
            <person name="Arachchi H.M."/>
            <person name="Berlin A.M."/>
            <person name="Chapman S.B."/>
            <person name="Dewar J."/>
            <person name="Goldberg J."/>
            <person name="Griggs A."/>
            <person name="Gujja S."/>
            <person name="Hansen M."/>
            <person name="Howarth C."/>
            <person name="Imamovic A."/>
            <person name="Larimer J."/>
            <person name="McCowan C."/>
            <person name="Murphy C."/>
            <person name="Neiman D."/>
            <person name="Pearson M."/>
            <person name="Priest M."/>
            <person name="Roberts A."/>
            <person name="Saif S."/>
            <person name="Shea T."/>
            <person name="Sisk P."/>
            <person name="Sykes S."/>
            <person name="Wortman J."/>
            <person name="Nusbaum C."/>
            <person name="Birren B."/>
        </authorList>
    </citation>
    <scope>NUCLEOTIDE SEQUENCE [LARGE SCALE GENOMIC DNA]</scope>
    <source>
        <strain evidence="12">PRA339</strain>
    </source>
</reference>
<dbReference type="STRING" id="1288291.A0A059EZ57"/>
<evidence type="ECO:0000256" key="7">
    <source>
        <dbReference type="ARBA" id="ARBA00047469"/>
    </source>
</evidence>
<keyword evidence="12" id="KW-1185">Reference proteome</keyword>
<evidence type="ECO:0000256" key="3">
    <source>
        <dbReference type="ARBA" id="ARBA00022741"/>
    </source>
</evidence>
<dbReference type="VEuPathDB" id="MicrosporidiaDB:H312_02407"/>
<feature type="domain" description="Methionyl/Valyl/Leucyl/Isoleucyl-tRNA synthetase anticodon-binding" evidence="9">
    <location>
        <begin position="493"/>
        <end position="611"/>
    </location>
</feature>
<organism evidence="11 12">
    <name type="scientific">Anncaliia algerae PRA339</name>
    <dbReference type="NCBI Taxonomy" id="1288291"/>
    <lineage>
        <taxon>Eukaryota</taxon>
        <taxon>Fungi</taxon>
        <taxon>Fungi incertae sedis</taxon>
        <taxon>Microsporidia</taxon>
        <taxon>Tubulinosematoidea</taxon>
        <taxon>Tubulinosematidae</taxon>
        <taxon>Anncaliia</taxon>
    </lineage>
</organism>
<gene>
    <name evidence="11" type="ORF">H312_02407</name>
</gene>
<feature type="non-terminal residue" evidence="11">
    <location>
        <position position="1"/>
    </location>
</feature>
<dbReference type="PANTHER" id="PTHR45794">
    <property type="entry name" value="LEUCYL-TRNA SYNTHETASE"/>
    <property type="match status" value="1"/>
</dbReference>
<keyword evidence="3 8" id="KW-0547">Nucleotide-binding</keyword>
<dbReference type="HOGENOM" id="CLU_004174_0_0_1"/>
<dbReference type="Pfam" id="PF09334">
    <property type="entry name" value="tRNA-synt_1g"/>
    <property type="match status" value="1"/>
</dbReference>
<dbReference type="InterPro" id="IPR015413">
    <property type="entry name" value="Methionyl/Leucyl_tRNA_Synth"/>
</dbReference>
<dbReference type="EMBL" id="KK365196">
    <property type="protein sequence ID" value="KCZ80200.1"/>
    <property type="molecule type" value="Genomic_DNA"/>
</dbReference>
<evidence type="ECO:0000259" key="9">
    <source>
        <dbReference type="Pfam" id="PF08264"/>
    </source>
</evidence>
<keyword evidence="6 8" id="KW-0030">Aminoacyl-tRNA synthetase</keyword>
<evidence type="ECO:0000256" key="1">
    <source>
        <dbReference type="ARBA" id="ARBA00005594"/>
    </source>
</evidence>
<dbReference type="GO" id="GO:0005524">
    <property type="term" value="F:ATP binding"/>
    <property type="evidence" value="ECO:0007669"/>
    <property type="project" value="UniProtKB-KW"/>
</dbReference>
<dbReference type="OrthoDB" id="10249672at2759"/>
<protein>
    <recommendedName>
        <fullName evidence="13">Leucine--tRNA ligase</fullName>
    </recommendedName>
</protein>
<dbReference type="SUPFAM" id="SSF52374">
    <property type="entry name" value="Nucleotidylyl transferase"/>
    <property type="match status" value="1"/>
</dbReference>
<dbReference type="Gene3D" id="3.40.50.620">
    <property type="entry name" value="HUPs"/>
    <property type="match status" value="2"/>
</dbReference>
<dbReference type="SUPFAM" id="SSF47323">
    <property type="entry name" value="Anticodon-binding domain of a subclass of class I aminoacyl-tRNA synthetases"/>
    <property type="match status" value="1"/>
</dbReference>
<feature type="domain" description="Methionyl/Leucyl tRNA synthetase" evidence="10">
    <location>
        <begin position="368"/>
        <end position="454"/>
    </location>
</feature>